<dbReference type="Gene3D" id="3.30.450.180">
    <property type="match status" value="1"/>
</dbReference>
<feature type="domain" description="HTH cro/C1-type" evidence="2">
    <location>
        <begin position="11"/>
        <end position="64"/>
    </location>
</feature>
<reference evidence="4 5" key="2">
    <citation type="journal article" date="2016" name="Genome Announc.">
        <title>Draft Genome Sequence of Erythromycin- and Oxytetracycline-Sensitive Nocardia seriolae Strain U-1 (NBRC 110359).</title>
        <authorList>
            <person name="Imajoh M."/>
            <person name="Sukeda M."/>
            <person name="Shimizu M."/>
            <person name="Yamane J."/>
            <person name="Ohnishi K."/>
            <person name="Oshima S."/>
        </authorList>
    </citation>
    <scope>NUCLEOTIDE SEQUENCE [LARGE SCALE GENOMIC DNA]</scope>
    <source>
        <strain evidence="4 5">U-1</strain>
    </source>
</reference>
<organism evidence="4 5">
    <name type="scientific">Nocardia seriolae</name>
    <dbReference type="NCBI Taxonomy" id="37332"/>
    <lineage>
        <taxon>Bacteria</taxon>
        <taxon>Bacillati</taxon>
        <taxon>Actinomycetota</taxon>
        <taxon>Actinomycetes</taxon>
        <taxon>Mycobacteriales</taxon>
        <taxon>Nocardiaceae</taxon>
        <taxon>Nocardia</taxon>
    </lineage>
</organism>
<dbReference type="Gene3D" id="1.10.260.40">
    <property type="entry name" value="lambda repressor-like DNA-binding domains"/>
    <property type="match status" value="1"/>
</dbReference>
<feature type="compositionally biased region" description="Polar residues" evidence="1">
    <location>
        <begin position="276"/>
        <end position="288"/>
    </location>
</feature>
<feature type="compositionally biased region" description="Polar residues" evidence="1">
    <location>
        <begin position="254"/>
        <end position="263"/>
    </location>
</feature>
<dbReference type="InterPro" id="IPR001387">
    <property type="entry name" value="Cro/C1-type_HTH"/>
</dbReference>
<reference evidence="3 6" key="3">
    <citation type="submission" date="2016-10" db="EMBL/GenBank/DDBJ databases">
        <title>Genome sequence of Nocardia seriolae strain EM150506, isolated from Anguila japonica.</title>
        <authorList>
            <person name="Han H.-J."/>
        </authorList>
    </citation>
    <scope>NUCLEOTIDE SEQUENCE [LARGE SCALE GENOMIC DNA]</scope>
    <source>
        <strain evidence="3 6">EM150506</strain>
    </source>
</reference>
<dbReference type="OrthoDB" id="4514727at2"/>
<evidence type="ECO:0000259" key="2">
    <source>
        <dbReference type="PROSITE" id="PS50943"/>
    </source>
</evidence>
<evidence type="ECO:0000313" key="6">
    <source>
        <dbReference type="Proteomes" id="UP000180166"/>
    </source>
</evidence>
<reference evidence="5" key="1">
    <citation type="submission" date="2015-07" db="EMBL/GenBank/DDBJ databases">
        <title>Nocardia seriolae U-1 whole genome shotgun sequence.</title>
        <authorList>
            <person name="Imajoh M."/>
            <person name="Fukumoto Y."/>
            <person name="Sukeda M."/>
            <person name="Yamane J."/>
            <person name="Yamasaki K."/>
            <person name="Shimizu M."/>
            <person name="Ohnishi K."/>
            <person name="Oshima S."/>
        </authorList>
    </citation>
    <scope>NUCLEOTIDE SEQUENCE [LARGE SCALE GENOMIC DNA]</scope>
    <source>
        <strain evidence="5">U-1</strain>
    </source>
</reference>
<dbReference type="GO" id="GO:0003677">
    <property type="term" value="F:DNA binding"/>
    <property type="evidence" value="ECO:0007669"/>
    <property type="project" value="InterPro"/>
</dbReference>
<gene>
    <name evidence="3" type="ORF">NS506_00105</name>
    <name evidence="4" type="ORF">NSK11_contig00099-0032</name>
</gene>
<dbReference type="EMBL" id="BBYQ01000099">
    <property type="protein sequence ID" value="GAP30968.1"/>
    <property type="molecule type" value="Genomic_DNA"/>
</dbReference>
<dbReference type="SUPFAM" id="SSF47413">
    <property type="entry name" value="lambda repressor-like DNA-binding domains"/>
    <property type="match status" value="1"/>
</dbReference>
<dbReference type="SMART" id="SM00530">
    <property type="entry name" value="HTH_XRE"/>
    <property type="match status" value="1"/>
</dbReference>
<sequence length="294" mass="32914">MDGVPTFGEYIRRRRTTANLTRPQLAWLANLSAPYLTKIEGGANPSRRVIESLGTALKLPPAEFEYALVLAEGPLPRIEADHPTPADQEYLDLLEPALGAYVTELWDIIAVNAAHREAFLELEPGTNYLEWLIFNPISRTVMVNWESETRMAASRFRLQLARSGEDERGGQILEKCLADSDFALLWRSDAVASERADLVKLVRNPRTLAITEMRINLWRTQSSLQSWLLVLGTTVDQPTAVTRPVARRRPETSRAINASQGQKNRPVRPEHAVQANDKTSTKPLQQIDGNLVDG</sequence>
<keyword evidence="5" id="KW-1185">Reference proteome</keyword>
<dbReference type="PANTHER" id="PTHR35010">
    <property type="entry name" value="BLL4672 PROTEIN-RELATED"/>
    <property type="match status" value="1"/>
</dbReference>
<feature type="region of interest" description="Disordered" evidence="1">
    <location>
        <begin position="245"/>
        <end position="294"/>
    </location>
</feature>
<dbReference type="KEGG" id="nsr:NS506_00105"/>
<dbReference type="Pfam" id="PF13560">
    <property type="entry name" value="HTH_31"/>
    <property type="match status" value="1"/>
</dbReference>
<evidence type="ECO:0000313" key="5">
    <source>
        <dbReference type="Proteomes" id="UP000037179"/>
    </source>
</evidence>
<dbReference type="InterPro" id="IPR010982">
    <property type="entry name" value="Lambda_DNA-bd_dom_sf"/>
</dbReference>
<dbReference type="RefSeq" id="WP_033089557.1">
    <property type="nucleotide sequence ID" value="NZ_AP017900.1"/>
</dbReference>
<dbReference type="CDD" id="cd00093">
    <property type="entry name" value="HTH_XRE"/>
    <property type="match status" value="1"/>
</dbReference>
<evidence type="ECO:0000313" key="3">
    <source>
        <dbReference type="EMBL" id="APA94192.1"/>
    </source>
</evidence>
<name>A0A0B8NGX8_9NOCA</name>
<dbReference type="PROSITE" id="PS50943">
    <property type="entry name" value="HTH_CROC1"/>
    <property type="match status" value="1"/>
</dbReference>
<dbReference type="EMBL" id="CP017839">
    <property type="protein sequence ID" value="APA94192.1"/>
    <property type="molecule type" value="Genomic_DNA"/>
</dbReference>
<proteinExistence type="predicted"/>
<dbReference type="AlphaFoldDB" id="A0A0B8NGX8"/>
<dbReference type="Proteomes" id="UP000180166">
    <property type="component" value="Chromosome"/>
</dbReference>
<dbReference type="InterPro" id="IPR041413">
    <property type="entry name" value="MLTR_LBD"/>
</dbReference>
<protein>
    <recommendedName>
        <fullName evidence="2">HTH cro/C1-type domain-containing protein</fullName>
    </recommendedName>
</protein>
<dbReference type="Pfam" id="PF17765">
    <property type="entry name" value="MLTR_LBD"/>
    <property type="match status" value="1"/>
</dbReference>
<evidence type="ECO:0000313" key="4">
    <source>
        <dbReference type="EMBL" id="GAP30968.1"/>
    </source>
</evidence>
<accession>A0A0B8NGX8</accession>
<dbReference type="PANTHER" id="PTHR35010:SF2">
    <property type="entry name" value="BLL4672 PROTEIN"/>
    <property type="match status" value="1"/>
</dbReference>
<dbReference type="Proteomes" id="UP000037179">
    <property type="component" value="Unassembled WGS sequence"/>
</dbReference>
<dbReference type="GeneID" id="93372021"/>
<evidence type="ECO:0000256" key="1">
    <source>
        <dbReference type="SAM" id="MobiDB-lite"/>
    </source>
</evidence>